<dbReference type="AlphaFoldDB" id="D5EJX4"/>
<keyword evidence="1" id="KW-0175">Coiled coil</keyword>
<name>D5EJX4_CORAD</name>
<dbReference type="STRING" id="583355.Caka_1704"/>
<proteinExistence type="predicted"/>
<sequence length="314" mass="35909">MTKKLRNVNVLVLTAGIGIGIFGHAMLRPPEQFVAAASAEKDEGWRVKGDDPEILKAQFELMAAENRELRSDLNAARRYKSHRVVRELARNEGAKNASELIDYSKPIFRELILPEIRANRQQAIDDGVDQILADRAERLNLTDAQRRMLEERLRAQQEAKLQELERVLNDDESSLTEYFQKQWEQEQGGDPQVDDIFLAVLDTEQQETYTEIRLEENAERVTRDADRALRDLDRVVDLDDAQEDAVFPILARSAPGYRQEMAFEGVNVVDNSPIAESTDRNTAIESVLRPDQLDDWNAYKRRQEILGGFGVVNF</sequence>
<feature type="coiled-coil region" evidence="1">
    <location>
        <begin position="139"/>
        <end position="181"/>
    </location>
</feature>
<reference evidence="2 3" key="1">
    <citation type="journal article" date="2010" name="Stand. Genomic Sci.">
        <title>Complete genome sequence of Coraliomargarita akajimensis type strain (04OKA010-24).</title>
        <authorList>
            <person name="Mavromatis K."/>
            <person name="Abt B."/>
            <person name="Brambilla E."/>
            <person name="Lapidus A."/>
            <person name="Copeland A."/>
            <person name="Deshpande S."/>
            <person name="Nolan M."/>
            <person name="Lucas S."/>
            <person name="Tice H."/>
            <person name="Cheng J.F."/>
            <person name="Han C."/>
            <person name="Detter J.C."/>
            <person name="Woyke T."/>
            <person name="Goodwin L."/>
            <person name="Pitluck S."/>
            <person name="Held B."/>
            <person name="Brettin T."/>
            <person name="Tapia R."/>
            <person name="Ivanova N."/>
            <person name="Mikhailova N."/>
            <person name="Pati A."/>
            <person name="Liolios K."/>
            <person name="Chen A."/>
            <person name="Palaniappan K."/>
            <person name="Land M."/>
            <person name="Hauser L."/>
            <person name="Chang Y.J."/>
            <person name="Jeffries C.D."/>
            <person name="Rohde M."/>
            <person name="Goker M."/>
            <person name="Bristow J."/>
            <person name="Eisen J.A."/>
            <person name="Markowitz V."/>
            <person name="Hugenholtz P."/>
            <person name="Klenk H.P."/>
            <person name="Kyrpides N.C."/>
        </authorList>
    </citation>
    <scope>NUCLEOTIDE SEQUENCE [LARGE SCALE GENOMIC DNA]</scope>
    <source>
        <strain evidence="3">DSM 45221 / IAM 15411 / JCM 23193 / KCTC 12865</strain>
    </source>
</reference>
<dbReference type="HOGENOM" id="CLU_884844_0_0_0"/>
<dbReference type="RefSeq" id="WP_013043445.1">
    <property type="nucleotide sequence ID" value="NC_014008.1"/>
</dbReference>
<dbReference type="Proteomes" id="UP000000925">
    <property type="component" value="Chromosome"/>
</dbReference>
<dbReference type="KEGG" id="caa:Caka_1704"/>
<protein>
    <submittedName>
        <fullName evidence="2">Uncharacterized protein</fullName>
    </submittedName>
</protein>
<gene>
    <name evidence="2" type="ordered locus">Caka_1704</name>
</gene>
<organism evidence="2 3">
    <name type="scientific">Coraliomargarita akajimensis (strain DSM 45221 / IAM 15411 / JCM 23193 / KCTC 12865 / 04OKA010-24)</name>
    <dbReference type="NCBI Taxonomy" id="583355"/>
    <lineage>
        <taxon>Bacteria</taxon>
        <taxon>Pseudomonadati</taxon>
        <taxon>Verrucomicrobiota</taxon>
        <taxon>Opitutia</taxon>
        <taxon>Puniceicoccales</taxon>
        <taxon>Coraliomargaritaceae</taxon>
        <taxon>Coraliomargarita</taxon>
    </lineage>
</organism>
<dbReference type="EMBL" id="CP001998">
    <property type="protein sequence ID" value="ADE54723.1"/>
    <property type="molecule type" value="Genomic_DNA"/>
</dbReference>
<evidence type="ECO:0000313" key="2">
    <source>
        <dbReference type="EMBL" id="ADE54723.1"/>
    </source>
</evidence>
<evidence type="ECO:0000313" key="3">
    <source>
        <dbReference type="Proteomes" id="UP000000925"/>
    </source>
</evidence>
<accession>D5EJX4</accession>
<evidence type="ECO:0000256" key="1">
    <source>
        <dbReference type="SAM" id="Coils"/>
    </source>
</evidence>
<keyword evidence="3" id="KW-1185">Reference proteome</keyword>